<dbReference type="EMBL" id="SLUN01000096">
    <property type="protein sequence ID" value="TCL53331.1"/>
    <property type="molecule type" value="Genomic_DNA"/>
</dbReference>
<gene>
    <name evidence="1" type="ORF">EDC14_10962</name>
</gene>
<organism evidence="1 2">
    <name type="scientific">Hydrogenispora ethanolica</name>
    <dbReference type="NCBI Taxonomy" id="1082276"/>
    <lineage>
        <taxon>Bacteria</taxon>
        <taxon>Bacillati</taxon>
        <taxon>Bacillota</taxon>
        <taxon>Hydrogenispora</taxon>
    </lineage>
</organism>
<name>A0A4R1QKV8_HYDET</name>
<dbReference type="AlphaFoldDB" id="A0A4R1QKV8"/>
<proteinExistence type="predicted"/>
<keyword evidence="2" id="KW-1185">Reference proteome</keyword>
<sequence length="142" mass="16362">MKKILLIIITILTSGFFISYSYSQGKIATSIYETYFKNIVRISIIKAAPSSNEDIANIEQLDIIKNEMKNIVILKEYTNNPNYGGTFKNENFRLMYIFVKIGEKKHKAIELLYSTHDAVMIAREDDIFPDKKPQKFGEKIAV</sequence>
<dbReference type="Proteomes" id="UP000295008">
    <property type="component" value="Unassembled WGS sequence"/>
</dbReference>
<dbReference type="RefSeq" id="WP_132018438.1">
    <property type="nucleotide sequence ID" value="NZ_SLUN01000096.1"/>
</dbReference>
<feature type="non-terminal residue" evidence="1">
    <location>
        <position position="142"/>
    </location>
</feature>
<evidence type="ECO:0000313" key="2">
    <source>
        <dbReference type="Proteomes" id="UP000295008"/>
    </source>
</evidence>
<evidence type="ECO:0000313" key="1">
    <source>
        <dbReference type="EMBL" id="TCL53331.1"/>
    </source>
</evidence>
<protein>
    <submittedName>
        <fullName evidence="1">Uncharacterized protein</fullName>
    </submittedName>
</protein>
<accession>A0A4R1QKV8</accession>
<reference evidence="1 2" key="1">
    <citation type="submission" date="2019-03" db="EMBL/GenBank/DDBJ databases">
        <title>Genomic Encyclopedia of Type Strains, Phase IV (KMG-IV): sequencing the most valuable type-strain genomes for metagenomic binning, comparative biology and taxonomic classification.</title>
        <authorList>
            <person name="Goeker M."/>
        </authorList>
    </citation>
    <scope>NUCLEOTIDE SEQUENCE [LARGE SCALE GENOMIC DNA]</scope>
    <source>
        <strain evidence="1 2">LX-B</strain>
    </source>
</reference>
<comment type="caution">
    <text evidence="1">The sequence shown here is derived from an EMBL/GenBank/DDBJ whole genome shotgun (WGS) entry which is preliminary data.</text>
</comment>